<evidence type="ECO:0000256" key="3">
    <source>
        <dbReference type="ARBA" id="ARBA00023163"/>
    </source>
</evidence>
<dbReference type="EMBL" id="JABANU010000003">
    <property type="protein sequence ID" value="MBI5974320.1"/>
    <property type="molecule type" value="Genomic_DNA"/>
</dbReference>
<dbReference type="InterPro" id="IPR018060">
    <property type="entry name" value="HTH_AraC"/>
</dbReference>
<dbReference type="SMART" id="SM00342">
    <property type="entry name" value="HTH_ARAC"/>
    <property type="match status" value="1"/>
</dbReference>
<dbReference type="RefSeq" id="WP_198617108.1">
    <property type="nucleotide sequence ID" value="NZ_JABANU010000003.1"/>
</dbReference>
<dbReference type="PANTHER" id="PTHR43280:SF26">
    <property type="entry name" value="ARAC-FAMILY TRANSCRIPTIONAL REGULATOR"/>
    <property type="match status" value="1"/>
</dbReference>
<feature type="domain" description="HTH araC/xylS-type" evidence="4">
    <location>
        <begin position="149"/>
        <end position="247"/>
    </location>
</feature>
<accession>A0ABS0T6E6</accession>
<dbReference type="InterPro" id="IPR018062">
    <property type="entry name" value="HTH_AraC-typ_CS"/>
</dbReference>
<evidence type="ECO:0000313" key="6">
    <source>
        <dbReference type="Proteomes" id="UP000751852"/>
    </source>
</evidence>
<proteinExistence type="predicted"/>
<gene>
    <name evidence="5" type="ORF">HHH54_01755</name>
</gene>
<name>A0ABS0T6E6_9STAP</name>
<keyword evidence="1" id="KW-0805">Transcription regulation</keyword>
<evidence type="ECO:0000313" key="5">
    <source>
        <dbReference type="EMBL" id="MBI5974320.1"/>
    </source>
</evidence>
<organism evidence="5 6">
    <name type="scientific">Staphylococcus canis</name>
    <dbReference type="NCBI Taxonomy" id="2724942"/>
    <lineage>
        <taxon>Bacteria</taxon>
        <taxon>Bacillati</taxon>
        <taxon>Bacillota</taxon>
        <taxon>Bacilli</taxon>
        <taxon>Bacillales</taxon>
        <taxon>Staphylococcaceae</taxon>
        <taxon>Staphylococcus</taxon>
    </lineage>
</organism>
<dbReference type="SUPFAM" id="SSF46689">
    <property type="entry name" value="Homeodomain-like"/>
    <property type="match status" value="1"/>
</dbReference>
<keyword evidence="3" id="KW-0804">Transcription</keyword>
<dbReference type="PANTHER" id="PTHR43280">
    <property type="entry name" value="ARAC-FAMILY TRANSCRIPTIONAL REGULATOR"/>
    <property type="match status" value="1"/>
</dbReference>
<protein>
    <submittedName>
        <fullName evidence="5">Helix-turn-helix transcriptional regulator</fullName>
    </submittedName>
</protein>
<dbReference type="InterPro" id="IPR009057">
    <property type="entry name" value="Homeodomain-like_sf"/>
</dbReference>
<evidence type="ECO:0000256" key="1">
    <source>
        <dbReference type="ARBA" id="ARBA00023015"/>
    </source>
</evidence>
<dbReference type="Pfam" id="PF12833">
    <property type="entry name" value="HTH_18"/>
    <property type="match status" value="1"/>
</dbReference>
<dbReference type="PROSITE" id="PS01124">
    <property type="entry name" value="HTH_ARAC_FAMILY_2"/>
    <property type="match status" value="1"/>
</dbReference>
<keyword evidence="6" id="KW-1185">Reference proteome</keyword>
<reference evidence="5 6" key="1">
    <citation type="submission" date="2020-04" db="EMBL/GenBank/DDBJ databases">
        <title>Staphylococcus species from domestic dog.</title>
        <authorList>
            <person name="Paterson G.K."/>
        </authorList>
    </citation>
    <scope>NUCLEOTIDE SEQUENCE [LARGE SCALE GENOMIC DNA]</scope>
    <source>
        <strain evidence="5 6">H16/1A</strain>
    </source>
</reference>
<comment type="caution">
    <text evidence="5">The sequence shown here is derived from an EMBL/GenBank/DDBJ whole genome shotgun (WGS) entry which is preliminary data.</text>
</comment>
<evidence type="ECO:0000256" key="2">
    <source>
        <dbReference type="ARBA" id="ARBA00023125"/>
    </source>
</evidence>
<dbReference type="PROSITE" id="PS00041">
    <property type="entry name" value="HTH_ARAC_FAMILY_1"/>
    <property type="match status" value="1"/>
</dbReference>
<sequence>MQGVTIELIKHYQTEAHRIFNEVTLMISLEDVLDVQCNGKKIKFYNQVALFTHNDIVKVFNAQSLIIVHIPLHFFSKYQSDYLLGYFNHERLSSHNRIKTLIQSIIKEESYEQQNIFLEDVLSILFKETYMSTERVHIPEIQTQNALFSNVTEYINQHRYEHIALKSIADHFFVSQSYISILFNKYINMNFKTFIVSLQINLSLNKLLSTNETIQNISLEYGFTNYTNYSKQFKNLIGQSPIEYRKSLHSAIPALHISPYDRQHFDAYFVDHISQKDYQSHSTIHLQTLNPTTYINQKYLFLETPQSQSIMDTINEISHISDFKDEYYLYFNKLSVSQLEFFNSKQIEWLCHYIQHQKLNLAFKIDSVQNLKKLESHFLEPLLKVLATHCVSISETLLTLNIVLDIDYLSLHDIHYIRHQLDQLIPKYQFTLIVNLPYSLRKNHMIQQLFDHHMSFDFYMLGFKDLDWSLLRNEDENKEGIDLVKMMIKNLTQLIPHSNYRIILTNINESLFELLFDHHISEHPELFLYFLTIFNSYINGLSLSLMPSEQKEISLYNQYFHKSAIQLIYELFHRFENQHVTLTDQYLVSENNHAYQILLFDPLFHFVENHKDSKGTTHYQIIKSEHLSKNIVATYQFQNQQSNVEYMFPSEIQRYYIPSHLIKEIDQNNQLQIQTNIHDFRDTTLEIQLAHRELKQLIIYKTKATLRNNLY</sequence>
<dbReference type="Gene3D" id="1.10.10.60">
    <property type="entry name" value="Homeodomain-like"/>
    <property type="match status" value="2"/>
</dbReference>
<evidence type="ECO:0000259" key="4">
    <source>
        <dbReference type="PROSITE" id="PS01124"/>
    </source>
</evidence>
<dbReference type="Proteomes" id="UP000751852">
    <property type="component" value="Unassembled WGS sequence"/>
</dbReference>
<keyword evidence="2" id="KW-0238">DNA-binding</keyword>